<gene>
    <name evidence="1" type="ORF">PENTCL1PPCAC_4926</name>
</gene>
<accession>A0AAV5SHA0</accession>
<organism evidence="1 2">
    <name type="scientific">Pristionchus entomophagus</name>
    <dbReference type="NCBI Taxonomy" id="358040"/>
    <lineage>
        <taxon>Eukaryota</taxon>
        <taxon>Metazoa</taxon>
        <taxon>Ecdysozoa</taxon>
        <taxon>Nematoda</taxon>
        <taxon>Chromadorea</taxon>
        <taxon>Rhabditida</taxon>
        <taxon>Rhabditina</taxon>
        <taxon>Diplogasteromorpha</taxon>
        <taxon>Diplogasteroidea</taxon>
        <taxon>Neodiplogasteridae</taxon>
        <taxon>Pristionchus</taxon>
    </lineage>
</organism>
<evidence type="ECO:0000313" key="2">
    <source>
        <dbReference type="Proteomes" id="UP001432027"/>
    </source>
</evidence>
<dbReference type="AlphaFoldDB" id="A0AAV5SHA0"/>
<name>A0AAV5SHA0_9BILA</name>
<reference evidence="1" key="1">
    <citation type="submission" date="2023-10" db="EMBL/GenBank/DDBJ databases">
        <title>Genome assembly of Pristionchus species.</title>
        <authorList>
            <person name="Yoshida K."/>
            <person name="Sommer R.J."/>
        </authorList>
    </citation>
    <scope>NUCLEOTIDE SEQUENCE</scope>
    <source>
        <strain evidence="1">RS0144</strain>
    </source>
</reference>
<dbReference type="EMBL" id="BTSX01000002">
    <property type="protein sequence ID" value="GMS82751.1"/>
    <property type="molecule type" value="Genomic_DNA"/>
</dbReference>
<comment type="caution">
    <text evidence="1">The sequence shown here is derived from an EMBL/GenBank/DDBJ whole genome shotgun (WGS) entry which is preliminary data.</text>
</comment>
<proteinExistence type="predicted"/>
<feature type="non-terminal residue" evidence="1">
    <location>
        <position position="102"/>
    </location>
</feature>
<evidence type="ECO:0000313" key="1">
    <source>
        <dbReference type="EMBL" id="GMS82751.1"/>
    </source>
</evidence>
<sequence>YSTRERIETARPISSGDLKDLVVWAYTAKRIVPRVWPTLMEAMCSPEYTGEMIVSITAQVTMAPQSVGGSSSSFSSVLIVPVAPSSKGLDPVFQSSGLLRTI</sequence>
<keyword evidence="2" id="KW-1185">Reference proteome</keyword>
<feature type="non-terminal residue" evidence="1">
    <location>
        <position position="1"/>
    </location>
</feature>
<protein>
    <submittedName>
        <fullName evidence="1">Uncharacterized protein</fullName>
    </submittedName>
</protein>
<dbReference type="Proteomes" id="UP001432027">
    <property type="component" value="Unassembled WGS sequence"/>
</dbReference>